<feature type="compositionally biased region" description="Low complexity" evidence="1">
    <location>
        <begin position="212"/>
        <end position="237"/>
    </location>
</feature>
<dbReference type="AlphaFoldDB" id="A0A5E4F192"/>
<dbReference type="InParanoid" id="A0A5E4F192"/>
<evidence type="ECO:0000256" key="1">
    <source>
        <dbReference type="SAM" id="MobiDB-lite"/>
    </source>
</evidence>
<feature type="domain" description="Retrotransposon Copia-like N-terminal" evidence="2">
    <location>
        <begin position="11"/>
        <end position="57"/>
    </location>
</feature>
<organism evidence="3 4">
    <name type="scientific">Prunus dulcis</name>
    <name type="common">Almond</name>
    <name type="synonym">Amygdalus dulcis</name>
    <dbReference type="NCBI Taxonomy" id="3755"/>
    <lineage>
        <taxon>Eukaryota</taxon>
        <taxon>Viridiplantae</taxon>
        <taxon>Streptophyta</taxon>
        <taxon>Embryophyta</taxon>
        <taxon>Tracheophyta</taxon>
        <taxon>Spermatophyta</taxon>
        <taxon>Magnoliopsida</taxon>
        <taxon>eudicotyledons</taxon>
        <taxon>Gunneridae</taxon>
        <taxon>Pentapetalae</taxon>
        <taxon>rosids</taxon>
        <taxon>fabids</taxon>
        <taxon>Rosales</taxon>
        <taxon>Rosaceae</taxon>
        <taxon>Amygdaloideae</taxon>
        <taxon>Amygdaleae</taxon>
        <taxon>Prunus</taxon>
    </lineage>
</organism>
<accession>A0A5E4F192</accession>
<evidence type="ECO:0000313" key="3">
    <source>
        <dbReference type="EMBL" id="VVA21817.1"/>
    </source>
</evidence>
<dbReference type="EMBL" id="CABIKO010000055">
    <property type="protein sequence ID" value="VVA21817.1"/>
    <property type="molecule type" value="Genomic_DNA"/>
</dbReference>
<dbReference type="Proteomes" id="UP000327085">
    <property type="component" value="Chromosome 7"/>
</dbReference>
<feature type="region of interest" description="Disordered" evidence="1">
    <location>
        <begin position="209"/>
        <end position="253"/>
    </location>
</feature>
<dbReference type="OMA" id="WIINAIS"/>
<dbReference type="PANTHER" id="PTHR37610">
    <property type="entry name" value="CCHC-TYPE DOMAIN-CONTAINING PROTEIN"/>
    <property type="match status" value="1"/>
</dbReference>
<dbReference type="Pfam" id="PF14244">
    <property type="entry name" value="Retrotran_gag_3"/>
    <property type="match status" value="1"/>
</dbReference>
<dbReference type="PANTHER" id="PTHR37610:SF100">
    <property type="entry name" value="COPIA-LIKE POLYPROTEIN_RETROTRANSPOSON"/>
    <property type="match status" value="1"/>
</dbReference>
<evidence type="ECO:0000259" key="2">
    <source>
        <dbReference type="Pfam" id="PF14244"/>
    </source>
</evidence>
<name>A0A5E4F192_PRUDU</name>
<gene>
    <name evidence="3" type="ORF">ALMOND_2B035768</name>
</gene>
<dbReference type="Gramene" id="VVA21817">
    <property type="protein sequence ID" value="VVA21817"/>
    <property type="gene ID" value="Prudul26B035768"/>
</dbReference>
<dbReference type="InterPro" id="IPR029472">
    <property type="entry name" value="Copia-like_N"/>
</dbReference>
<reference evidence="4" key="1">
    <citation type="journal article" date="2020" name="Plant J.">
        <title>Transposons played a major role in the diversification between the closely related almond and peach genomes: results from the almond genome sequence.</title>
        <authorList>
            <person name="Alioto T."/>
            <person name="Alexiou K.G."/>
            <person name="Bardil A."/>
            <person name="Barteri F."/>
            <person name="Castanera R."/>
            <person name="Cruz F."/>
            <person name="Dhingra A."/>
            <person name="Duval H."/>
            <person name="Fernandez I Marti A."/>
            <person name="Frias L."/>
            <person name="Galan B."/>
            <person name="Garcia J.L."/>
            <person name="Howad W."/>
            <person name="Gomez-Garrido J."/>
            <person name="Gut M."/>
            <person name="Julca I."/>
            <person name="Morata J."/>
            <person name="Puigdomenech P."/>
            <person name="Ribeca P."/>
            <person name="Rubio Cabetas M.J."/>
            <person name="Vlasova A."/>
            <person name="Wirthensohn M."/>
            <person name="Garcia-Mas J."/>
            <person name="Gabaldon T."/>
            <person name="Casacuberta J.M."/>
            <person name="Arus P."/>
        </authorList>
    </citation>
    <scope>NUCLEOTIDE SEQUENCE [LARGE SCALE GENOMIC DNA]</scope>
    <source>
        <strain evidence="4">cv. Texas</strain>
    </source>
</reference>
<proteinExistence type="predicted"/>
<protein>
    <recommendedName>
        <fullName evidence="2">Retrotransposon Copia-like N-terminal domain-containing protein</fullName>
    </recommendedName>
</protein>
<evidence type="ECO:0000313" key="4">
    <source>
        <dbReference type="Proteomes" id="UP000327085"/>
    </source>
</evidence>
<sequence length="253" mass="28631">MDHTDPYFLKSSDHSRLVIVSQLLDGDNYSTWHCTITITISLSAKNKLGFIDGTIKPLFEKYPKYPLWCHCNDMVMAWLLNALTPTLANSVIHADAPAEIRRTIPKHKQGRQSVSQYYTKLKSLWDELGSYQSMSHCTCGALKVLQAQDDEKQVIQFFMGLNDSYTVIRDHILLMQSVPSVKKAYFMIMQEEQQCEVGEHNSSDVAHAMNVSNSNKSHKPPGSSSSSNSKAQETNSSKDTAPRSNSRKQWRNQ</sequence>